<evidence type="ECO:0000259" key="2">
    <source>
        <dbReference type="Pfam" id="PF07143"/>
    </source>
</evidence>
<evidence type="ECO:0000313" key="3">
    <source>
        <dbReference type="EMBL" id="VUC28971.1"/>
    </source>
</evidence>
<dbReference type="PANTHER" id="PTHR40617:SF1">
    <property type="entry name" value="ATTH DOMAIN-CONTAINING PROTEIN-RELATED"/>
    <property type="match status" value="1"/>
</dbReference>
<dbReference type="InterPro" id="IPR010791">
    <property type="entry name" value="AttH_dom"/>
</dbReference>
<dbReference type="EMBL" id="CABFNS010000795">
    <property type="protein sequence ID" value="VUC28971.1"/>
    <property type="molecule type" value="Genomic_DNA"/>
</dbReference>
<name>A0ABY6UCU1_BIOOC</name>
<dbReference type="Pfam" id="PF17186">
    <property type="entry name" value="Lipocalin_9"/>
    <property type="match status" value="1"/>
</dbReference>
<sequence length="269" mass="29435">MTPSEILMFLLSLITAKRSMTSLQAHLIGAFDRSGPLNADYGTYTFGAASEDSVTSMYAQSSTNKSFSLDLKWESTSKAVQNGGGGIIAFGPGPTNATEWGVPAAKTSGTIQLNQSTLSIDPENSFSWYDRQISYGAPKNWTWFQINFPGSSIKASVWAYDLGPPSNALYQFATVRDGDSVKVLAYTLTTDTKRTWTSPQSGLTYALRWRLDFENGDYLYIQSVRADQEMYGSLALVDSAYEGFVTISGKFLGQKSGFGVVEMVTTYEI</sequence>
<gene>
    <name evidence="3" type="ORF">CLO192961_LOCUS248270</name>
</gene>
<dbReference type="PANTHER" id="PTHR40617">
    <property type="entry name" value="TERPENE CYCLASE ASQC"/>
    <property type="match status" value="1"/>
</dbReference>
<feature type="signal peptide" evidence="1">
    <location>
        <begin position="1"/>
        <end position="16"/>
    </location>
</feature>
<feature type="chain" id="PRO_5046604796" description="AttH domain-containing protein" evidence="1">
    <location>
        <begin position="17"/>
        <end position="269"/>
    </location>
</feature>
<keyword evidence="4" id="KW-1185">Reference proteome</keyword>
<organism evidence="3 4">
    <name type="scientific">Bionectria ochroleuca</name>
    <name type="common">Gliocladium roseum</name>
    <dbReference type="NCBI Taxonomy" id="29856"/>
    <lineage>
        <taxon>Eukaryota</taxon>
        <taxon>Fungi</taxon>
        <taxon>Dikarya</taxon>
        <taxon>Ascomycota</taxon>
        <taxon>Pezizomycotina</taxon>
        <taxon>Sordariomycetes</taxon>
        <taxon>Hypocreomycetidae</taxon>
        <taxon>Hypocreales</taxon>
        <taxon>Bionectriaceae</taxon>
        <taxon>Clonostachys</taxon>
    </lineage>
</organism>
<protein>
    <recommendedName>
        <fullName evidence="2">AttH domain-containing protein</fullName>
    </recommendedName>
</protein>
<feature type="domain" description="AttH" evidence="2">
    <location>
        <begin position="34"/>
        <end position="134"/>
    </location>
</feature>
<dbReference type="InterPro" id="IPR053112">
    <property type="entry name" value="Fungal_Dehydratase/Hydratase"/>
</dbReference>
<keyword evidence="1" id="KW-0732">Signal</keyword>
<dbReference type="Pfam" id="PF07143">
    <property type="entry name" value="CrtC"/>
    <property type="match status" value="1"/>
</dbReference>
<reference evidence="3 4" key="1">
    <citation type="submission" date="2019-06" db="EMBL/GenBank/DDBJ databases">
        <authorList>
            <person name="Broberg M."/>
        </authorList>
    </citation>
    <scope>NUCLEOTIDE SEQUENCE [LARGE SCALE GENOMIC DNA]</scope>
</reference>
<proteinExistence type="predicted"/>
<evidence type="ECO:0000256" key="1">
    <source>
        <dbReference type="SAM" id="SignalP"/>
    </source>
</evidence>
<dbReference type="Gene3D" id="2.40.370.10">
    <property type="entry name" value="AttH-like domain"/>
    <property type="match status" value="2"/>
</dbReference>
<dbReference type="InterPro" id="IPR023374">
    <property type="entry name" value="AttH-like_dom_sf"/>
</dbReference>
<dbReference type="Proteomes" id="UP000766486">
    <property type="component" value="Unassembled WGS sequence"/>
</dbReference>
<dbReference type="SUPFAM" id="SSF159245">
    <property type="entry name" value="AttH-like"/>
    <property type="match status" value="1"/>
</dbReference>
<evidence type="ECO:0000313" key="4">
    <source>
        <dbReference type="Proteomes" id="UP000766486"/>
    </source>
</evidence>
<accession>A0ABY6UCU1</accession>
<comment type="caution">
    <text evidence="3">The sequence shown here is derived from an EMBL/GenBank/DDBJ whole genome shotgun (WGS) entry which is preliminary data.</text>
</comment>